<evidence type="ECO:0000259" key="2">
    <source>
        <dbReference type="Pfam" id="PF13556"/>
    </source>
</evidence>
<protein>
    <submittedName>
        <fullName evidence="4">Helix-turn-helix domain-containing protein</fullName>
    </submittedName>
</protein>
<dbReference type="RefSeq" id="WP_158424260.1">
    <property type="nucleotide sequence ID" value="NZ_JAOQJQ010000001.1"/>
</dbReference>
<feature type="domain" description="PucR C-terminal helix-turn-helix" evidence="2">
    <location>
        <begin position="457"/>
        <end position="513"/>
    </location>
</feature>
<comment type="caution">
    <text evidence="4">The sequence shown here is derived from an EMBL/GenBank/DDBJ whole genome shotgun (WGS) entry which is preliminary data.</text>
</comment>
<comment type="similarity">
    <text evidence="1">Belongs to the CdaR family.</text>
</comment>
<evidence type="ECO:0000313" key="5">
    <source>
        <dbReference type="Proteomes" id="UP001652442"/>
    </source>
</evidence>
<reference evidence="4 5" key="1">
    <citation type="journal article" date="2021" name="ISME Commun">
        <title>Automated analysis of genomic sequences facilitates high-throughput and comprehensive description of bacteria.</title>
        <authorList>
            <person name="Hitch T.C.A."/>
        </authorList>
    </citation>
    <scope>NUCLEOTIDE SEQUENCE [LARGE SCALE GENOMIC DNA]</scope>
    <source>
        <strain evidence="4 5">Sanger_109</strain>
    </source>
</reference>
<dbReference type="InterPro" id="IPR042070">
    <property type="entry name" value="PucR_C-HTH_sf"/>
</dbReference>
<evidence type="ECO:0000256" key="1">
    <source>
        <dbReference type="ARBA" id="ARBA00006754"/>
    </source>
</evidence>
<name>A0ABT2TGZ2_9FIRM</name>
<dbReference type="Gene3D" id="1.10.10.2840">
    <property type="entry name" value="PucR C-terminal helix-turn-helix domain"/>
    <property type="match status" value="1"/>
</dbReference>
<accession>A0ABT2TGZ2</accession>
<sequence>MIPISVSLNIILHELKIPCEEHTAPLQSNPGFQAVELLSTEMQKNPSVLYIGTLSQALSQAARSPDSFFLAIRDRFPDQEEEPCRNLIILRANMEIAELYNRVMRIFLKILHWNYEMSCSAAAAKGLQDLLNLSEDILENHIDIQDSAFSLLAYTKNIPIDDEITNSLVEKGYHDTKTIRQFQELRRIEEFHKQSQVYISNDHKLCKYSTVKRVLHLNNKIVLYIVMHCNHREVDDGLIDLFQMLVSYASCYVLKNSSYPVHFQSYSQYFADLLDGKIKNKDEAVSRAAGAGLLFQGCFLLAIIQFDDIFNTPVENLTMQLRQHLTACYVFSYQNHIILVSPVQKNCKDSHRQLLDNLKPLLTAKCLIGISNIFTDLWELKGAHEQAGCAVEYGFHVRKKNADNSEMNAFTFEESFLTLIISKSFNSSPDLFRSCFMTKAIEKLKKDDSMNSHNMIQLLSIYLASGCKATKTSELLHMHRNTVLYHIERIEQLLGISLSDMEVRTKLYLGLAAENSGMSEFFPL</sequence>
<evidence type="ECO:0000259" key="3">
    <source>
        <dbReference type="Pfam" id="PF17853"/>
    </source>
</evidence>
<dbReference type="Pfam" id="PF17853">
    <property type="entry name" value="GGDEF_2"/>
    <property type="match status" value="1"/>
</dbReference>
<dbReference type="PANTHER" id="PTHR33744">
    <property type="entry name" value="CARBOHYDRATE DIACID REGULATOR"/>
    <property type="match status" value="1"/>
</dbReference>
<dbReference type="InterPro" id="IPR041522">
    <property type="entry name" value="CdaR_GGDEF"/>
</dbReference>
<evidence type="ECO:0000313" key="4">
    <source>
        <dbReference type="EMBL" id="MCU6761464.1"/>
    </source>
</evidence>
<dbReference type="InterPro" id="IPR025736">
    <property type="entry name" value="PucR_C-HTH_dom"/>
</dbReference>
<gene>
    <name evidence="4" type="ORF">OCV88_03795</name>
</gene>
<dbReference type="EMBL" id="JAOQJQ010000001">
    <property type="protein sequence ID" value="MCU6761464.1"/>
    <property type="molecule type" value="Genomic_DNA"/>
</dbReference>
<dbReference type="InterPro" id="IPR051448">
    <property type="entry name" value="CdaR-like_regulators"/>
</dbReference>
<feature type="domain" description="CdaR GGDEF-like" evidence="3">
    <location>
        <begin position="280"/>
        <end position="391"/>
    </location>
</feature>
<dbReference type="PANTHER" id="PTHR33744:SF1">
    <property type="entry name" value="DNA-BINDING TRANSCRIPTIONAL ACTIVATOR ADER"/>
    <property type="match status" value="1"/>
</dbReference>
<proteinExistence type="inferred from homology"/>
<organism evidence="4 5">
    <name type="scientific">Brotonthovivens ammoniilytica</name>
    <dbReference type="NCBI Taxonomy" id="2981725"/>
    <lineage>
        <taxon>Bacteria</taxon>
        <taxon>Bacillati</taxon>
        <taxon>Bacillota</taxon>
        <taxon>Clostridia</taxon>
        <taxon>Lachnospirales</taxon>
        <taxon>Lachnospiraceae</taxon>
        <taxon>Brotonthovivens</taxon>
    </lineage>
</organism>
<dbReference type="Pfam" id="PF13556">
    <property type="entry name" value="HTH_30"/>
    <property type="match status" value="1"/>
</dbReference>
<keyword evidence="5" id="KW-1185">Reference proteome</keyword>
<dbReference type="Proteomes" id="UP001652442">
    <property type="component" value="Unassembled WGS sequence"/>
</dbReference>